<sequence>MLTMAAFAPPPKSSVHIYAELLTNIRQITVKTCLPTPADNTTAAEIFGDGRKFRLSHKGTTAELDLPAKVLVKGALPISHKGSVDLTWRLPLLPARAPERQFLPENQVVPWSASDIKMESPVSCRACGQLFVQRGTITSWKDLPSENWAEMMEFWHCHKPVEHDKPEDGNLQQRGYGAASAITAQPGVGFVDITSFLFAEPDCTSLKYSSPSHGGFNSSIEAITASSEEKFLDISCSNCAIDVGTFSIRASTVSLFKWQVSCEVPSVPTAPSSSDCLVATLLSTIARSGSSKSIVLPQNMPAVDESSQHLRLWVLNNNVVYSCSRKQTPTSAIKVLFKDIQGKEALDMVESLTTDVQDVSFPETAIHVARDMLESSKFILPPSERSFQDWQVGLLERWNPQPT</sequence>
<gene>
    <name evidence="1" type="ORF">NQ176_g5996</name>
</gene>
<evidence type="ECO:0000313" key="1">
    <source>
        <dbReference type="EMBL" id="KAJ2974549.1"/>
    </source>
</evidence>
<organism evidence="1 2">
    <name type="scientific">Zarea fungicola</name>
    <dbReference type="NCBI Taxonomy" id="93591"/>
    <lineage>
        <taxon>Eukaryota</taxon>
        <taxon>Fungi</taxon>
        <taxon>Dikarya</taxon>
        <taxon>Ascomycota</taxon>
        <taxon>Pezizomycotina</taxon>
        <taxon>Sordariomycetes</taxon>
        <taxon>Hypocreomycetidae</taxon>
        <taxon>Hypocreales</taxon>
        <taxon>Cordycipitaceae</taxon>
        <taxon>Zarea</taxon>
    </lineage>
</organism>
<protein>
    <submittedName>
        <fullName evidence="1">Uncharacterized protein</fullName>
    </submittedName>
</protein>
<keyword evidence="2" id="KW-1185">Reference proteome</keyword>
<dbReference type="Proteomes" id="UP001143910">
    <property type="component" value="Unassembled WGS sequence"/>
</dbReference>
<name>A0ACC1N648_9HYPO</name>
<proteinExistence type="predicted"/>
<accession>A0ACC1N648</accession>
<evidence type="ECO:0000313" key="2">
    <source>
        <dbReference type="Proteomes" id="UP001143910"/>
    </source>
</evidence>
<reference evidence="1" key="1">
    <citation type="submission" date="2022-08" db="EMBL/GenBank/DDBJ databases">
        <title>Genome Sequence of Lecanicillium fungicola.</title>
        <authorList>
            <person name="Buettner E."/>
        </authorList>
    </citation>
    <scope>NUCLEOTIDE SEQUENCE</scope>
    <source>
        <strain evidence="1">Babe33</strain>
    </source>
</reference>
<comment type="caution">
    <text evidence="1">The sequence shown here is derived from an EMBL/GenBank/DDBJ whole genome shotgun (WGS) entry which is preliminary data.</text>
</comment>
<dbReference type="EMBL" id="JANJQO010000816">
    <property type="protein sequence ID" value="KAJ2974549.1"/>
    <property type="molecule type" value="Genomic_DNA"/>
</dbReference>